<evidence type="ECO:0000313" key="5">
    <source>
        <dbReference type="EMBL" id="MFC7382993.1"/>
    </source>
</evidence>
<dbReference type="Gene3D" id="3.30.70.2450">
    <property type="match status" value="1"/>
</dbReference>
<dbReference type="Proteomes" id="UP001596496">
    <property type="component" value="Unassembled WGS sequence"/>
</dbReference>
<gene>
    <name evidence="5" type="ORF">ACFQSB_12305</name>
</gene>
<evidence type="ECO:0000256" key="2">
    <source>
        <dbReference type="ARBA" id="ARBA00022630"/>
    </source>
</evidence>
<keyword evidence="3" id="KW-0274">FAD</keyword>
<comment type="caution">
    <text evidence="5">The sequence shown here is derived from an EMBL/GenBank/DDBJ whole genome shotgun (WGS) entry which is preliminary data.</text>
</comment>
<accession>A0ABW2P010</accession>
<dbReference type="EMBL" id="JBHTCG010000006">
    <property type="protein sequence ID" value="MFC7382993.1"/>
    <property type="molecule type" value="Genomic_DNA"/>
</dbReference>
<dbReference type="Gene3D" id="3.50.50.60">
    <property type="entry name" value="FAD/NAD(P)-binding domain"/>
    <property type="match status" value="1"/>
</dbReference>
<dbReference type="GO" id="GO:0004497">
    <property type="term" value="F:monooxygenase activity"/>
    <property type="evidence" value="ECO:0007669"/>
    <property type="project" value="UniProtKB-KW"/>
</dbReference>
<reference evidence="6" key="1">
    <citation type="journal article" date="2019" name="Int. J. Syst. Evol. Microbiol.">
        <title>The Global Catalogue of Microorganisms (GCM) 10K type strain sequencing project: providing services to taxonomists for standard genome sequencing and annotation.</title>
        <authorList>
            <consortium name="The Broad Institute Genomics Platform"/>
            <consortium name="The Broad Institute Genome Sequencing Center for Infectious Disease"/>
            <person name="Wu L."/>
            <person name="Ma J."/>
        </authorList>
    </citation>
    <scope>NUCLEOTIDE SEQUENCE [LARGE SCALE GENOMIC DNA]</scope>
    <source>
        <strain evidence="6">CECT 7649</strain>
    </source>
</reference>
<sequence length="489" mass="52216">MVVGAGPTGLLLAGDLCARGVGCTVLERGAHGSNLSRAFVLHARSLEQLDARGVADELIAGGVVIRRMRLFDDPGLDLSRLPSRFPFAVSTPQYNTENVLEDRAVGLGAEIVRGAEVVGVRQDDQGVLVDTRADGAVRTWRARFAVGADGVRSTVRQAVGLPFPGRSAVRSVMLADVRLAEPPPWPLALHATEEGFSFIASYGDGWYRVIAWDRRQPPSDAPVTLAEVADVVRRATGRDFGMGDARWLSRFHSDERQVPSYRVGRVLLAGDAAHVHSPAGGQGMNTGLQDAVNLAWRLAAEVQGWASPTLLDGYDAERRPVGRAVLRFSGALLSLALGSSRRTRAIRAVLPAVLRGVRPVNDRLAMAISGLAIAYPPPEGVPRPAGRRAPDIPLAGEPGRLYEALRGGRFVLIVSPDDPASVAVRPGGRVDRVAPEERRRPAMLVRPDGYIAWAADKVHPGARAVGLRAALAAWCGESSPASVRRSLRA</sequence>
<keyword evidence="2" id="KW-0285">Flavoprotein</keyword>
<dbReference type="RefSeq" id="WP_380826366.1">
    <property type="nucleotide sequence ID" value="NZ_JBHTCG010000006.1"/>
</dbReference>
<keyword evidence="6" id="KW-1185">Reference proteome</keyword>
<dbReference type="InterPro" id="IPR036188">
    <property type="entry name" value="FAD/NAD-bd_sf"/>
</dbReference>
<evidence type="ECO:0000256" key="3">
    <source>
        <dbReference type="ARBA" id="ARBA00022827"/>
    </source>
</evidence>
<proteinExistence type="predicted"/>
<dbReference type="PANTHER" id="PTHR43004:SF19">
    <property type="entry name" value="BINDING MONOOXYGENASE, PUTATIVE (JCVI)-RELATED"/>
    <property type="match status" value="1"/>
</dbReference>
<dbReference type="Pfam" id="PF21274">
    <property type="entry name" value="Rng_hyd_C"/>
    <property type="match status" value="1"/>
</dbReference>
<dbReference type="SUPFAM" id="SSF51905">
    <property type="entry name" value="FAD/NAD(P)-binding domain"/>
    <property type="match status" value="1"/>
</dbReference>
<keyword evidence="5" id="KW-0560">Oxidoreductase</keyword>
<dbReference type="PRINTS" id="PR00420">
    <property type="entry name" value="RNGMNOXGNASE"/>
</dbReference>
<protein>
    <submittedName>
        <fullName evidence="5">FAD-dependent monooxygenase</fullName>
    </submittedName>
</protein>
<organism evidence="5 6">
    <name type="scientific">Sphaerisporangium rhizosphaerae</name>
    <dbReference type="NCBI Taxonomy" id="2269375"/>
    <lineage>
        <taxon>Bacteria</taxon>
        <taxon>Bacillati</taxon>
        <taxon>Actinomycetota</taxon>
        <taxon>Actinomycetes</taxon>
        <taxon>Streptosporangiales</taxon>
        <taxon>Streptosporangiaceae</taxon>
        <taxon>Sphaerisporangium</taxon>
    </lineage>
</organism>
<evidence type="ECO:0000256" key="1">
    <source>
        <dbReference type="ARBA" id="ARBA00001974"/>
    </source>
</evidence>
<dbReference type="Gene3D" id="3.40.30.120">
    <property type="match status" value="1"/>
</dbReference>
<evidence type="ECO:0000259" key="4">
    <source>
        <dbReference type="Pfam" id="PF01494"/>
    </source>
</evidence>
<dbReference type="InterPro" id="IPR050641">
    <property type="entry name" value="RIFMO-like"/>
</dbReference>
<evidence type="ECO:0000313" key="6">
    <source>
        <dbReference type="Proteomes" id="UP001596496"/>
    </source>
</evidence>
<dbReference type="InterPro" id="IPR002938">
    <property type="entry name" value="FAD-bd"/>
</dbReference>
<dbReference type="PANTHER" id="PTHR43004">
    <property type="entry name" value="TRK SYSTEM POTASSIUM UPTAKE PROTEIN"/>
    <property type="match status" value="1"/>
</dbReference>
<keyword evidence="5" id="KW-0503">Monooxygenase</keyword>
<dbReference type="Pfam" id="PF01494">
    <property type="entry name" value="FAD_binding_3"/>
    <property type="match status" value="1"/>
</dbReference>
<name>A0ABW2P010_9ACTN</name>
<feature type="domain" description="FAD-binding" evidence="4">
    <location>
        <begin position="2"/>
        <end position="329"/>
    </location>
</feature>
<comment type="cofactor">
    <cofactor evidence="1">
        <name>FAD</name>
        <dbReference type="ChEBI" id="CHEBI:57692"/>
    </cofactor>
</comment>